<evidence type="ECO:0000313" key="6">
    <source>
        <dbReference type="Proteomes" id="UP000237752"/>
    </source>
</evidence>
<dbReference type="PANTHER" id="PTHR43201:SF5">
    <property type="entry name" value="MEDIUM-CHAIN ACYL-COA LIGASE ACSF2, MITOCHONDRIAL"/>
    <property type="match status" value="1"/>
</dbReference>
<dbReference type="EMBL" id="PVUE01000001">
    <property type="protein sequence ID" value="PRZ43921.1"/>
    <property type="molecule type" value="Genomic_DNA"/>
</dbReference>
<dbReference type="GO" id="GO:0031956">
    <property type="term" value="F:medium-chain fatty acid-CoA ligase activity"/>
    <property type="evidence" value="ECO:0007669"/>
    <property type="project" value="TreeGrafter"/>
</dbReference>
<organism evidence="5 6">
    <name type="scientific">Antricoccus suffuscus</name>
    <dbReference type="NCBI Taxonomy" id="1629062"/>
    <lineage>
        <taxon>Bacteria</taxon>
        <taxon>Bacillati</taxon>
        <taxon>Actinomycetota</taxon>
        <taxon>Actinomycetes</taxon>
        <taxon>Geodermatophilales</taxon>
        <taxon>Antricoccaceae</taxon>
        <taxon>Antricoccus</taxon>
    </lineage>
</organism>
<dbReference type="GO" id="GO:0006631">
    <property type="term" value="P:fatty acid metabolic process"/>
    <property type="evidence" value="ECO:0007669"/>
    <property type="project" value="TreeGrafter"/>
</dbReference>
<dbReference type="FunFam" id="3.30.300.30:FF:000008">
    <property type="entry name" value="2,3-dihydroxybenzoate-AMP ligase"/>
    <property type="match status" value="1"/>
</dbReference>
<dbReference type="OrthoDB" id="9803968at2"/>
<dbReference type="SUPFAM" id="SSF56801">
    <property type="entry name" value="Acetyl-CoA synthetase-like"/>
    <property type="match status" value="1"/>
</dbReference>
<dbReference type="InterPro" id="IPR020845">
    <property type="entry name" value="AMP-binding_CS"/>
</dbReference>
<dbReference type="Gene3D" id="3.30.300.30">
    <property type="match status" value="1"/>
</dbReference>
<dbReference type="InterPro" id="IPR042099">
    <property type="entry name" value="ANL_N_sf"/>
</dbReference>
<feature type="domain" description="AMP-binding enzyme C-terminal" evidence="4">
    <location>
        <begin position="417"/>
        <end position="492"/>
    </location>
</feature>
<dbReference type="InterPro" id="IPR000873">
    <property type="entry name" value="AMP-dep_synth/lig_dom"/>
</dbReference>
<comment type="similarity">
    <text evidence="1">Belongs to the ATP-dependent AMP-binding enzyme family.</text>
</comment>
<name>A0A2T1A5P3_9ACTN</name>
<dbReference type="Pfam" id="PF13193">
    <property type="entry name" value="AMP-binding_C"/>
    <property type="match status" value="1"/>
</dbReference>
<reference evidence="5 6" key="1">
    <citation type="submission" date="2018-03" db="EMBL/GenBank/DDBJ databases">
        <title>Genomic Encyclopedia of Archaeal and Bacterial Type Strains, Phase II (KMG-II): from individual species to whole genera.</title>
        <authorList>
            <person name="Goeker M."/>
        </authorList>
    </citation>
    <scope>NUCLEOTIDE SEQUENCE [LARGE SCALE GENOMIC DNA]</scope>
    <source>
        <strain evidence="5 6">DSM 100065</strain>
    </source>
</reference>
<accession>A0A2T1A5P3</accession>
<dbReference type="Gene3D" id="3.40.50.12780">
    <property type="entry name" value="N-terminal domain of ligase-like"/>
    <property type="match status" value="1"/>
</dbReference>
<evidence type="ECO:0000256" key="1">
    <source>
        <dbReference type="ARBA" id="ARBA00006432"/>
    </source>
</evidence>
<proteinExistence type="inferred from homology"/>
<dbReference type="Pfam" id="PF00501">
    <property type="entry name" value="AMP-binding"/>
    <property type="match status" value="1"/>
</dbReference>
<dbReference type="InterPro" id="IPR025110">
    <property type="entry name" value="AMP-bd_C"/>
</dbReference>
<dbReference type="PROSITE" id="PS00455">
    <property type="entry name" value="AMP_BINDING"/>
    <property type="match status" value="1"/>
</dbReference>
<dbReference type="PANTHER" id="PTHR43201">
    <property type="entry name" value="ACYL-COA SYNTHETASE"/>
    <property type="match status" value="1"/>
</dbReference>
<keyword evidence="6" id="KW-1185">Reference proteome</keyword>
<dbReference type="AlphaFoldDB" id="A0A2T1A5P3"/>
<dbReference type="RefSeq" id="WP_106346991.1">
    <property type="nucleotide sequence ID" value="NZ_PVUE01000001.1"/>
</dbReference>
<protein>
    <submittedName>
        <fullName evidence="5">Long-chain acyl-CoA synthetase</fullName>
    </submittedName>
</protein>
<sequence>MTQEKSIHCGTKVRAYSEIRARAARLASGLRELGLGPADRFAIVMRNDVEYIEATLAGASIGAVPVPINWHWTGDDLAHVLSDSECRLAFAHTDLLPAVRDRLPTGVPLVEVATPPYIVDAYGLEPQTLTGAHPEFEALIDAHEAAAATSTAPPQSVIYTSGTTGKAKGVLRDPSGPEGAERRIRLALETLALDATMSTMVTAPLYHAAPNNHALVATALGMDLYLLHKFNPQELLELIQREHLEHLQMVPTMFRRLLALPDEVRASYDVSSIKSIIHAGSQCPADLKEQMIGWLGPVINEYYGGTESGAIVKCSSAEALAHPGTVGRAMDGCGVRILDVDGATLPAGEQGVIYLKPRPGTANFTYIGLPEARAEIEVDGYITVGDMGYLDEGGYLYLTDRAKDMVISGGVNIYPAEIEACLHMMDGIADVAVFGVPDEDMGEKLVAHIELEPGVSLTAQQVREYVAGHLAKYKTPRAIVFDEALPRDDTGKLFKRRLRERYMTATQPK</sequence>
<evidence type="ECO:0000259" key="3">
    <source>
        <dbReference type="Pfam" id="PF00501"/>
    </source>
</evidence>
<gene>
    <name evidence="5" type="ORF">CLV47_10145</name>
</gene>
<evidence type="ECO:0000313" key="5">
    <source>
        <dbReference type="EMBL" id="PRZ43921.1"/>
    </source>
</evidence>
<evidence type="ECO:0000256" key="2">
    <source>
        <dbReference type="ARBA" id="ARBA00022598"/>
    </source>
</evidence>
<evidence type="ECO:0000259" key="4">
    <source>
        <dbReference type="Pfam" id="PF13193"/>
    </source>
</evidence>
<dbReference type="InterPro" id="IPR045851">
    <property type="entry name" value="AMP-bd_C_sf"/>
</dbReference>
<feature type="domain" description="AMP-dependent synthetase/ligase" evidence="3">
    <location>
        <begin position="15"/>
        <end position="356"/>
    </location>
</feature>
<keyword evidence="2" id="KW-0436">Ligase</keyword>
<dbReference type="Proteomes" id="UP000237752">
    <property type="component" value="Unassembled WGS sequence"/>
</dbReference>
<comment type="caution">
    <text evidence="5">The sequence shown here is derived from an EMBL/GenBank/DDBJ whole genome shotgun (WGS) entry which is preliminary data.</text>
</comment>